<comment type="caution">
    <text evidence="2">The sequence shown here is derived from an EMBL/GenBank/DDBJ whole genome shotgun (WGS) entry which is preliminary data.</text>
</comment>
<dbReference type="AlphaFoldDB" id="A0A2S9VFH4"/>
<proteinExistence type="predicted"/>
<organism evidence="2 3">
    <name type="scientific">Alteromonas alba</name>
    <dbReference type="NCBI Taxonomy" id="2079529"/>
    <lineage>
        <taxon>Bacteria</taxon>
        <taxon>Pseudomonadati</taxon>
        <taxon>Pseudomonadota</taxon>
        <taxon>Gammaproteobacteria</taxon>
        <taxon>Alteromonadales</taxon>
        <taxon>Alteromonadaceae</taxon>
        <taxon>Alteromonas/Salinimonas group</taxon>
        <taxon>Alteromonas</taxon>
    </lineage>
</organism>
<evidence type="ECO:0008006" key="4">
    <source>
        <dbReference type="Google" id="ProtNLM"/>
    </source>
</evidence>
<name>A0A2S9VFH4_9ALTE</name>
<dbReference type="OrthoDB" id="9894019at2"/>
<keyword evidence="1" id="KW-0732">Signal</keyword>
<accession>A0A2S9VFH4</accession>
<evidence type="ECO:0000313" key="3">
    <source>
        <dbReference type="Proteomes" id="UP000238949"/>
    </source>
</evidence>
<dbReference type="Proteomes" id="UP000238949">
    <property type="component" value="Unassembled WGS sequence"/>
</dbReference>
<dbReference type="RefSeq" id="WP_105933025.1">
    <property type="nucleotide sequence ID" value="NZ_PVNP01000013.1"/>
</dbReference>
<feature type="signal peptide" evidence="1">
    <location>
        <begin position="1"/>
        <end position="20"/>
    </location>
</feature>
<reference evidence="3" key="1">
    <citation type="journal article" date="2020" name="Int. J. Syst. Evol. Microbiol.">
        <title>Alteromonas alba sp. nov., a marine bacterium isolated from the seawater of the West Pacific Ocean.</title>
        <authorList>
            <person name="Sun C."/>
            <person name="Wu Y.-H."/>
            <person name="Xamxidin M."/>
            <person name="Cheng H."/>
            <person name="Xu X.-W."/>
        </authorList>
    </citation>
    <scope>NUCLEOTIDE SEQUENCE [LARGE SCALE GENOMIC DNA]</scope>
    <source>
        <strain evidence="3">190</strain>
    </source>
</reference>
<evidence type="ECO:0000313" key="2">
    <source>
        <dbReference type="EMBL" id="PRO75218.1"/>
    </source>
</evidence>
<keyword evidence="3" id="KW-1185">Reference proteome</keyword>
<dbReference type="EMBL" id="PVNP01000013">
    <property type="protein sequence ID" value="PRO75218.1"/>
    <property type="molecule type" value="Genomic_DNA"/>
</dbReference>
<evidence type="ECO:0000256" key="1">
    <source>
        <dbReference type="SAM" id="SignalP"/>
    </source>
</evidence>
<sequence>MMLRFMWCAVLLVLSQSASAYDFGSGDIKVPEGFEGPVMKAPSEAFSAVGFTRRHDDSDKSTLLQLTVFTPPNGIPELNQARQIAFSKQYLMQFLEGVKRRRDNFSTSAIETVSIDGVPAVRISWNGRSTENNVELYGEMYCMIYQQQLLSFHVQDFTDLDAAGYEAARSAVMAIAFD</sequence>
<feature type="chain" id="PRO_5015665240" description="DUF1795 domain-containing protein" evidence="1">
    <location>
        <begin position="21"/>
        <end position="178"/>
    </location>
</feature>
<protein>
    <recommendedName>
        <fullName evidence="4">DUF1795 domain-containing protein</fullName>
    </recommendedName>
</protein>
<gene>
    <name evidence="2" type="ORF">C6Y40_01630</name>
</gene>